<proteinExistence type="predicted"/>
<keyword evidence="2" id="KW-0808">Transferase</keyword>
<dbReference type="CDD" id="cd02440">
    <property type="entry name" value="AdoMet_MTases"/>
    <property type="match status" value="1"/>
</dbReference>
<evidence type="ECO:0000313" key="3">
    <source>
        <dbReference type="Proteomes" id="UP000274909"/>
    </source>
</evidence>
<dbReference type="InterPro" id="IPR029063">
    <property type="entry name" value="SAM-dependent_MTases_sf"/>
</dbReference>
<protein>
    <submittedName>
        <fullName evidence="2">Methyltransferase domain-containing protein</fullName>
    </submittedName>
</protein>
<reference evidence="2 3" key="1">
    <citation type="submission" date="2018-12" db="EMBL/GenBank/DDBJ databases">
        <authorList>
            <person name="Li F."/>
        </authorList>
    </citation>
    <scope>NUCLEOTIDE SEQUENCE [LARGE SCALE GENOMIC DNA]</scope>
    <source>
        <strain evidence="2 3">EGI 6500705</strain>
    </source>
</reference>
<organism evidence="2 3">
    <name type="scientific">Labedella endophytica</name>
    <dbReference type="NCBI Taxonomy" id="1523160"/>
    <lineage>
        <taxon>Bacteria</taxon>
        <taxon>Bacillati</taxon>
        <taxon>Actinomycetota</taxon>
        <taxon>Actinomycetes</taxon>
        <taxon>Micrococcales</taxon>
        <taxon>Microbacteriaceae</taxon>
        <taxon>Labedella</taxon>
    </lineage>
</organism>
<dbReference type="AlphaFoldDB" id="A0A3S0X981"/>
<dbReference type="Pfam" id="PF08241">
    <property type="entry name" value="Methyltransf_11"/>
    <property type="match status" value="1"/>
</dbReference>
<dbReference type="SUPFAM" id="SSF53335">
    <property type="entry name" value="S-adenosyl-L-methionine-dependent methyltransferases"/>
    <property type="match status" value="1"/>
</dbReference>
<dbReference type="GO" id="GO:0008757">
    <property type="term" value="F:S-adenosylmethionine-dependent methyltransferase activity"/>
    <property type="evidence" value="ECO:0007669"/>
    <property type="project" value="InterPro"/>
</dbReference>
<comment type="caution">
    <text evidence="2">The sequence shown here is derived from an EMBL/GenBank/DDBJ whole genome shotgun (WGS) entry which is preliminary data.</text>
</comment>
<dbReference type="InterPro" id="IPR013216">
    <property type="entry name" value="Methyltransf_11"/>
</dbReference>
<sequence>MSAETAPPIRWSDAESYEPYIGRWSRLVAREFVAWLGLPPGARWLETGCGTGPLTSEILRVANPGSVVASDPSETYIAHARSTVDDSRVAFAVGRAEALSADDASVDAAVSGLVLNFVDDPSAALVEAVRVTRPGGVVGAYIWDYAGEMWSIRHFWDTATLLDPVARRRHEGRRFASWMPDELAHRFRAAGLVDIELHPIDITTVYADFDDYWSPLLVNQGSAPSYVATLQPEAVAALREAIRRAMPVAPDGSISLPARAWAVRGTVPVSA</sequence>
<dbReference type="EMBL" id="RZGZ01000003">
    <property type="protein sequence ID" value="RUQ99081.1"/>
    <property type="molecule type" value="Genomic_DNA"/>
</dbReference>
<dbReference type="GO" id="GO:0032259">
    <property type="term" value="P:methylation"/>
    <property type="evidence" value="ECO:0007669"/>
    <property type="project" value="UniProtKB-KW"/>
</dbReference>
<dbReference type="PANTHER" id="PTHR43591:SF99">
    <property type="entry name" value="OS06G0646000 PROTEIN"/>
    <property type="match status" value="1"/>
</dbReference>
<dbReference type="OrthoDB" id="9795634at2"/>
<evidence type="ECO:0000259" key="1">
    <source>
        <dbReference type="Pfam" id="PF08241"/>
    </source>
</evidence>
<dbReference type="PANTHER" id="PTHR43591">
    <property type="entry name" value="METHYLTRANSFERASE"/>
    <property type="match status" value="1"/>
</dbReference>
<accession>A0A3S0X981</accession>
<feature type="domain" description="Methyltransferase type 11" evidence="1">
    <location>
        <begin position="45"/>
        <end position="138"/>
    </location>
</feature>
<keyword evidence="2" id="KW-0489">Methyltransferase</keyword>
<dbReference type="Proteomes" id="UP000274909">
    <property type="component" value="Unassembled WGS sequence"/>
</dbReference>
<keyword evidence="3" id="KW-1185">Reference proteome</keyword>
<dbReference type="RefSeq" id="WP_127050644.1">
    <property type="nucleotide sequence ID" value="NZ_RZGZ01000003.1"/>
</dbReference>
<gene>
    <name evidence="2" type="ORF">ELQ94_12260</name>
</gene>
<name>A0A3S0X981_9MICO</name>
<dbReference type="Gene3D" id="3.40.50.150">
    <property type="entry name" value="Vaccinia Virus protein VP39"/>
    <property type="match status" value="1"/>
</dbReference>
<evidence type="ECO:0000313" key="2">
    <source>
        <dbReference type="EMBL" id="RUQ99081.1"/>
    </source>
</evidence>